<accession>A0A5B7YGT6</accession>
<feature type="signal peptide" evidence="1">
    <location>
        <begin position="1"/>
        <end position="23"/>
    </location>
</feature>
<evidence type="ECO:0000313" key="2">
    <source>
        <dbReference type="EMBL" id="QCZ93719.1"/>
    </source>
</evidence>
<keyword evidence="3" id="KW-1185">Reference proteome</keyword>
<name>A0A5B7YGT6_9ALTE</name>
<evidence type="ECO:0008006" key="4">
    <source>
        <dbReference type="Google" id="ProtNLM"/>
    </source>
</evidence>
<sequence>MIVHFFRMSIFVMLAALSAQVLAFSDSEKSGTQISDHCAMMSSPKPGSDALQAPHHVSEEPVRSHHTMAADAEHTDCCEQDCTCPANLCGHAFFVEATTQQVFTPDTRKHIARLPLMHPSVAAGALFRPPIIA</sequence>
<dbReference type="RefSeq" id="WP_139756463.1">
    <property type="nucleotide sequence ID" value="NZ_CP039852.1"/>
</dbReference>
<organism evidence="2 3">
    <name type="scientific">Salinimonas iocasae</name>
    <dbReference type="NCBI Taxonomy" id="2572577"/>
    <lineage>
        <taxon>Bacteria</taxon>
        <taxon>Pseudomonadati</taxon>
        <taxon>Pseudomonadota</taxon>
        <taxon>Gammaproteobacteria</taxon>
        <taxon>Alteromonadales</taxon>
        <taxon>Alteromonadaceae</taxon>
        <taxon>Alteromonas/Salinimonas group</taxon>
        <taxon>Salinimonas</taxon>
    </lineage>
</organism>
<proteinExistence type="predicted"/>
<dbReference type="KEGG" id="salk:FBQ74_09530"/>
<evidence type="ECO:0000256" key="1">
    <source>
        <dbReference type="SAM" id="SignalP"/>
    </source>
</evidence>
<dbReference type="Proteomes" id="UP000304912">
    <property type="component" value="Chromosome"/>
</dbReference>
<gene>
    <name evidence="2" type="ORF">FBQ74_09530</name>
</gene>
<reference evidence="2 3" key="1">
    <citation type="submission" date="2019-04" db="EMBL/GenBank/DDBJ databases">
        <title>Salinimonas iocasae sp. nov., a halophilic bacterium isolated from the outer tube casing of tubeworms in Okinawa Trough.</title>
        <authorList>
            <person name="Zhang H."/>
            <person name="Wang H."/>
            <person name="Li C."/>
        </authorList>
    </citation>
    <scope>NUCLEOTIDE SEQUENCE [LARGE SCALE GENOMIC DNA]</scope>
    <source>
        <strain evidence="2 3">KX18D6</strain>
    </source>
</reference>
<dbReference type="EMBL" id="CP039852">
    <property type="protein sequence ID" value="QCZ93719.1"/>
    <property type="molecule type" value="Genomic_DNA"/>
</dbReference>
<feature type="chain" id="PRO_5022771043" description="CopL family metal-binding regulatory protein" evidence="1">
    <location>
        <begin position="24"/>
        <end position="133"/>
    </location>
</feature>
<dbReference type="OrthoDB" id="6314958at2"/>
<evidence type="ECO:0000313" key="3">
    <source>
        <dbReference type="Proteomes" id="UP000304912"/>
    </source>
</evidence>
<dbReference type="AlphaFoldDB" id="A0A5B7YGT6"/>
<keyword evidence="1" id="KW-0732">Signal</keyword>
<protein>
    <recommendedName>
        <fullName evidence="4">CopL family metal-binding regulatory protein</fullName>
    </recommendedName>
</protein>